<dbReference type="Proteomes" id="UP000325315">
    <property type="component" value="Unassembled WGS sequence"/>
</dbReference>
<comment type="caution">
    <text evidence="1">The sequence shown here is derived from an EMBL/GenBank/DDBJ whole genome shotgun (WGS) entry which is preliminary data.</text>
</comment>
<proteinExistence type="predicted"/>
<sequence>MKVEYSPFCAYTRKYGGVHGCTEVGLRGGAGAWRAHAWVSAALVVPETLEVFGNVKTFGPPDFGCLNMDLGISKQACYRSEMGASYIASALGIPLYMESIIAGQRRLSYVKVCVKTAANLVLPRSIDVELRDNFIATTSIESVRRTNAGSIVACGKEVVLEASRFKDYESLKTKKSSNKGKQVLTGSSNRFAILETVNLVEDQIIDRVEIETFEHTEIGKIGHGE</sequence>
<dbReference type="EMBL" id="SMMG02000003">
    <property type="protein sequence ID" value="KAA3479062.1"/>
    <property type="molecule type" value="Genomic_DNA"/>
</dbReference>
<gene>
    <name evidence="1" type="ORF">EPI10_019612</name>
</gene>
<keyword evidence="2" id="KW-1185">Reference proteome</keyword>
<protein>
    <submittedName>
        <fullName evidence="1">Geminivirus AR1/BR1 coat protein</fullName>
    </submittedName>
</protein>
<keyword evidence="1" id="KW-0167">Capsid protein</keyword>
<accession>A0A5B6WDW1</accession>
<dbReference type="AlphaFoldDB" id="A0A5B6WDW1"/>
<keyword evidence="1" id="KW-0946">Virion</keyword>
<organism evidence="1 2">
    <name type="scientific">Gossypium australe</name>
    <dbReference type="NCBI Taxonomy" id="47621"/>
    <lineage>
        <taxon>Eukaryota</taxon>
        <taxon>Viridiplantae</taxon>
        <taxon>Streptophyta</taxon>
        <taxon>Embryophyta</taxon>
        <taxon>Tracheophyta</taxon>
        <taxon>Spermatophyta</taxon>
        <taxon>Magnoliopsida</taxon>
        <taxon>eudicotyledons</taxon>
        <taxon>Gunneridae</taxon>
        <taxon>Pentapetalae</taxon>
        <taxon>rosids</taxon>
        <taxon>malvids</taxon>
        <taxon>Malvales</taxon>
        <taxon>Malvaceae</taxon>
        <taxon>Malvoideae</taxon>
        <taxon>Gossypium</taxon>
    </lineage>
</organism>
<evidence type="ECO:0000313" key="2">
    <source>
        <dbReference type="Proteomes" id="UP000325315"/>
    </source>
</evidence>
<name>A0A5B6WDW1_9ROSI</name>
<dbReference type="OrthoDB" id="997591at2759"/>
<evidence type="ECO:0000313" key="1">
    <source>
        <dbReference type="EMBL" id="KAA3479062.1"/>
    </source>
</evidence>
<reference evidence="2" key="1">
    <citation type="journal article" date="2019" name="Plant Biotechnol. J.">
        <title>Genome sequencing of the Australian wild diploid species Gossypium australe highlights disease resistance and delayed gland morphogenesis.</title>
        <authorList>
            <person name="Cai Y."/>
            <person name="Cai X."/>
            <person name="Wang Q."/>
            <person name="Wang P."/>
            <person name="Zhang Y."/>
            <person name="Cai C."/>
            <person name="Xu Y."/>
            <person name="Wang K."/>
            <person name="Zhou Z."/>
            <person name="Wang C."/>
            <person name="Geng S."/>
            <person name="Li B."/>
            <person name="Dong Q."/>
            <person name="Hou Y."/>
            <person name="Wang H."/>
            <person name="Ai P."/>
            <person name="Liu Z."/>
            <person name="Yi F."/>
            <person name="Sun M."/>
            <person name="An G."/>
            <person name="Cheng J."/>
            <person name="Zhang Y."/>
            <person name="Shi Q."/>
            <person name="Xie Y."/>
            <person name="Shi X."/>
            <person name="Chang Y."/>
            <person name="Huang F."/>
            <person name="Chen Y."/>
            <person name="Hong S."/>
            <person name="Mi L."/>
            <person name="Sun Q."/>
            <person name="Zhang L."/>
            <person name="Zhou B."/>
            <person name="Peng R."/>
            <person name="Zhang X."/>
            <person name="Liu F."/>
        </authorList>
    </citation>
    <scope>NUCLEOTIDE SEQUENCE [LARGE SCALE GENOMIC DNA]</scope>
    <source>
        <strain evidence="2">cv. PA1801</strain>
    </source>
</reference>